<keyword evidence="6" id="KW-1185">Reference proteome</keyword>
<dbReference type="HAMAP" id="MF_00984">
    <property type="entry name" value="SSB"/>
    <property type="match status" value="1"/>
</dbReference>
<accession>A0A7U4QJW3</accession>
<keyword evidence="1 2" id="KW-0238">DNA-binding</keyword>
<dbReference type="InterPro" id="IPR012340">
    <property type="entry name" value="NA-bd_OB-fold"/>
</dbReference>
<evidence type="ECO:0000313" key="6">
    <source>
        <dbReference type="Proteomes" id="UP000070560"/>
    </source>
</evidence>
<comment type="subunit">
    <text evidence="2">Homotetramer.</text>
</comment>
<proteinExistence type="inferred from homology"/>
<evidence type="ECO:0000256" key="4">
    <source>
        <dbReference type="SAM" id="MobiDB-lite"/>
    </source>
</evidence>
<dbReference type="PANTHER" id="PTHR10302">
    <property type="entry name" value="SINGLE-STRANDED DNA-BINDING PROTEIN"/>
    <property type="match status" value="1"/>
</dbReference>
<dbReference type="Gene3D" id="2.40.50.140">
    <property type="entry name" value="Nucleic acid-binding proteins"/>
    <property type="match status" value="1"/>
</dbReference>
<evidence type="ECO:0000256" key="3">
    <source>
        <dbReference type="RuleBase" id="RU000524"/>
    </source>
</evidence>
<dbReference type="Pfam" id="PF00436">
    <property type="entry name" value="SSB"/>
    <property type="match status" value="1"/>
</dbReference>
<dbReference type="PROSITE" id="PS50935">
    <property type="entry name" value="SSB"/>
    <property type="match status" value="1"/>
</dbReference>
<dbReference type="AlphaFoldDB" id="A0A7U4QJW3"/>
<dbReference type="EMBL" id="CP013015">
    <property type="protein sequence ID" value="AMM40707.1"/>
    <property type="molecule type" value="Genomic_DNA"/>
</dbReference>
<dbReference type="PANTHER" id="PTHR10302:SF27">
    <property type="entry name" value="SINGLE-STRANDED DNA-BINDING PROTEIN"/>
    <property type="match status" value="1"/>
</dbReference>
<evidence type="ECO:0000256" key="2">
    <source>
        <dbReference type="HAMAP-Rule" id="MF_00984"/>
    </source>
</evidence>
<dbReference type="GO" id="GO:0006260">
    <property type="term" value="P:DNA replication"/>
    <property type="evidence" value="ECO:0007669"/>
    <property type="project" value="InterPro"/>
</dbReference>
<evidence type="ECO:0000313" key="5">
    <source>
        <dbReference type="EMBL" id="AMM40707.1"/>
    </source>
</evidence>
<organism evidence="5 6">
    <name type="scientific">Desulfofervidus auxilii</name>
    <dbReference type="NCBI Taxonomy" id="1621989"/>
    <lineage>
        <taxon>Bacteria</taxon>
        <taxon>Pseudomonadati</taxon>
        <taxon>Thermodesulfobacteriota</taxon>
        <taxon>Candidatus Desulfofervidia</taxon>
        <taxon>Candidatus Desulfofervidales</taxon>
        <taxon>Candidatus Desulfofervidaceae</taxon>
        <taxon>Candidatus Desulfofervidus</taxon>
    </lineage>
</organism>
<feature type="compositionally biased region" description="Acidic residues" evidence="4">
    <location>
        <begin position="124"/>
        <end position="138"/>
    </location>
</feature>
<feature type="region of interest" description="Disordered" evidence="4">
    <location>
        <begin position="116"/>
        <end position="138"/>
    </location>
</feature>
<dbReference type="OrthoDB" id="9809878at2"/>
<dbReference type="SUPFAM" id="SSF50249">
    <property type="entry name" value="Nucleic acid-binding proteins"/>
    <property type="match status" value="1"/>
</dbReference>
<dbReference type="InterPro" id="IPR011344">
    <property type="entry name" value="ssDNA-bd"/>
</dbReference>
<dbReference type="KEGG" id="daw:HS1_000903"/>
<dbReference type="InterPro" id="IPR000424">
    <property type="entry name" value="Primosome_PriB/ssb"/>
</dbReference>
<comment type="caution">
    <text evidence="2">Lacks conserved residue(s) required for the propagation of feature annotation.</text>
</comment>
<reference evidence="5 6" key="1">
    <citation type="submission" date="2015-10" db="EMBL/GenBank/DDBJ databases">
        <title>Candidatus Desulfofervidus auxilii, a hydrogenotrophic sulfate-reducing bacterium involved in the thermophilic anaerobic oxidation of methane.</title>
        <authorList>
            <person name="Krukenberg V."/>
            <person name="Richter M."/>
            <person name="Wegener G."/>
        </authorList>
    </citation>
    <scope>NUCLEOTIDE SEQUENCE [LARGE SCALE GENOMIC DNA]</scope>
    <source>
        <strain evidence="5 6">HS1</strain>
    </source>
</reference>
<dbReference type="CDD" id="cd04496">
    <property type="entry name" value="SSB_OBF"/>
    <property type="match status" value="1"/>
</dbReference>
<dbReference type="Proteomes" id="UP000070560">
    <property type="component" value="Chromosome"/>
</dbReference>
<sequence length="138" mass="15610">MAEKQKKQQSNGNGKTYWDVNDVTITGRLGMDPELRYTPNGTAVCQLRLAIAEGQRTSWVTVVTFGKVAESVANYLGKGRKVLVKGRLHTNEWTTQDGQKRSRVEVYASRVRFMDTPKKQEIPPEPEEPEVVDEDVPF</sequence>
<protein>
    <recommendedName>
        <fullName evidence="2 3">Single-stranded DNA-binding protein</fullName>
        <shortName evidence="2">SSB</shortName>
    </recommendedName>
</protein>
<dbReference type="NCBIfam" id="TIGR00621">
    <property type="entry name" value="ssb"/>
    <property type="match status" value="1"/>
</dbReference>
<evidence type="ECO:0000256" key="1">
    <source>
        <dbReference type="ARBA" id="ARBA00023125"/>
    </source>
</evidence>
<dbReference type="RefSeq" id="WP_066061556.1">
    <property type="nucleotide sequence ID" value="NZ_CP013015.1"/>
</dbReference>
<dbReference type="GO" id="GO:0009295">
    <property type="term" value="C:nucleoid"/>
    <property type="evidence" value="ECO:0007669"/>
    <property type="project" value="TreeGrafter"/>
</dbReference>
<dbReference type="GO" id="GO:0003697">
    <property type="term" value="F:single-stranded DNA binding"/>
    <property type="evidence" value="ECO:0007669"/>
    <property type="project" value="UniProtKB-UniRule"/>
</dbReference>
<name>A0A7U4QJW3_DESA2</name>
<gene>
    <name evidence="5" type="ORF">HS1_000903</name>
</gene>